<feature type="domain" description="Acyl-CoA oxidase C-terminal" evidence="14">
    <location>
        <begin position="494"/>
        <end position="675"/>
    </location>
</feature>
<dbReference type="Pfam" id="PF02770">
    <property type="entry name" value="Acyl-CoA_dh_M"/>
    <property type="match status" value="1"/>
</dbReference>
<evidence type="ECO:0000256" key="13">
    <source>
        <dbReference type="PIRSR" id="PIRSR000168-2"/>
    </source>
</evidence>
<dbReference type="Pfam" id="PF14749">
    <property type="entry name" value="Acyl-CoA_ox_N"/>
    <property type="match status" value="1"/>
</dbReference>
<comment type="pathway">
    <text evidence="3">Lipid metabolism; peroxisomal fatty acid beta-oxidation.</text>
</comment>
<dbReference type="GO" id="GO:0003997">
    <property type="term" value="F:acyl-CoA oxidase activity"/>
    <property type="evidence" value="ECO:0007669"/>
    <property type="project" value="InterPro"/>
</dbReference>
<keyword evidence="9" id="KW-0443">Lipid metabolism</keyword>
<dbReference type="InterPro" id="IPR055060">
    <property type="entry name" value="ACOX_C_alpha1"/>
</dbReference>
<evidence type="ECO:0000259" key="14">
    <source>
        <dbReference type="Pfam" id="PF01756"/>
    </source>
</evidence>
<dbReference type="SUPFAM" id="SSF56645">
    <property type="entry name" value="Acyl-CoA dehydrogenase NM domain-like"/>
    <property type="match status" value="1"/>
</dbReference>
<reference evidence="18" key="1">
    <citation type="submission" date="2015-12" db="EMBL/GenBank/DDBJ databases">
        <title>De novo transcriptome assembly of four potential Pierce s Disease insect vectors from Arizona vineyards.</title>
        <authorList>
            <person name="Tassone E.E."/>
        </authorList>
    </citation>
    <scope>NUCLEOTIDE SEQUENCE</scope>
</reference>
<dbReference type="GO" id="GO:0005777">
    <property type="term" value="C:peroxisome"/>
    <property type="evidence" value="ECO:0007669"/>
    <property type="project" value="UniProtKB-SubCell"/>
</dbReference>
<dbReference type="FunFam" id="1.20.140.10:FF:000005">
    <property type="entry name" value="Acyl-coenzyme A oxidase"/>
    <property type="match status" value="1"/>
</dbReference>
<keyword evidence="6 11" id="KW-0274">FAD</keyword>
<evidence type="ECO:0000256" key="11">
    <source>
        <dbReference type="PIRNR" id="PIRNR000168"/>
    </source>
</evidence>
<comment type="subcellular location">
    <subcellularLocation>
        <location evidence="2">Peroxisome</location>
    </subcellularLocation>
</comment>
<gene>
    <name evidence="18" type="ORF">g.43971</name>
</gene>
<evidence type="ECO:0000256" key="5">
    <source>
        <dbReference type="ARBA" id="ARBA00022630"/>
    </source>
</evidence>
<accession>A0A1B6DLI0</accession>
<dbReference type="InterPro" id="IPR036250">
    <property type="entry name" value="AcylCo_DH-like_C"/>
</dbReference>
<feature type="domain" description="Acyl-CoA oxidase C-alpha1" evidence="17">
    <location>
        <begin position="299"/>
        <end position="461"/>
    </location>
</feature>
<dbReference type="InterPro" id="IPR046373">
    <property type="entry name" value="Acyl-CoA_Oxase/DH_mid-dom_sf"/>
</dbReference>
<dbReference type="PANTHER" id="PTHR10909">
    <property type="entry name" value="ELECTRON TRANSPORT OXIDOREDUCTASE"/>
    <property type="match status" value="1"/>
</dbReference>
<dbReference type="EMBL" id="GEDC01010765">
    <property type="protein sequence ID" value="JAS26533.1"/>
    <property type="molecule type" value="Transcribed_RNA"/>
</dbReference>
<dbReference type="InterPro" id="IPR009100">
    <property type="entry name" value="AcylCoA_DH/oxidase_NM_dom_sf"/>
</dbReference>
<evidence type="ECO:0000259" key="17">
    <source>
        <dbReference type="Pfam" id="PF22924"/>
    </source>
</evidence>
<keyword evidence="7" id="KW-0276">Fatty acid metabolism</keyword>
<evidence type="ECO:0000256" key="2">
    <source>
        <dbReference type="ARBA" id="ARBA00004275"/>
    </source>
</evidence>
<organism evidence="18">
    <name type="scientific">Clastoptera arizonana</name>
    <name type="common">Arizona spittle bug</name>
    <dbReference type="NCBI Taxonomy" id="38151"/>
    <lineage>
        <taxon>Eukaryota</taxon>
        <taxon>Metazoa</taxon>
        <taxon>Ecdysozoa</taxon>
        <taxon>Arthropoda</taxon>
        <taxon>Hexapoda</taxon>
        <taxon>Insecta</taxon>
        <taxon>Pterygota</taxon>
        <taxon>Neoptera</taxon>
        <taxon>Paraneoptera</taxon>
        <taxon>Hemiptera</taxon>
        <taxon>Auchenorrhyncha</taxon>
        <taxon>Cercopoidea</taxon>
        <taxon>Clastopteridae</taxon>
        <taxon>Clastoptera</taxon>
    </lineage>
</organism>
<dbReference type="PIRSF" id="PIRSF000168">
    <property type="entry name" value="Acyl-CoA_oxidase"/>
    <property type="match status" value="1"/>
</dbReference>
<dbReference type="GO" id="GO:0033540">
    <property type="term" value="P:fatty acid beta-oxidation using acyl-CoA oxidase"/>
    <property type="evidence" value="ECO:0007669"/>
    <property type="project" value="TreeGrafter"/>
</dbReference>
<dbReference type="GO" id="GO:0055088">
    <property type="term" value="P:lipid homeostasis"/>
    <property type="evidence" value="ECO:0007669"/>
    <property type="project" value="TreeGrafter"/>
</dbReference>
<dbReference type="InterPro" id="IPR006091">
    <property type="entry name" value="Acyl-CoA_Oxase/DH_mid-dom"/>
</dbReference>
<keyword evidence="10" id="KW-0576">Peroxisome</keyword>
<proteinExistence type="inferred from homology"/>
<feature type="domain" description="Acyl-coenzyme A oxidase N-terminal" evidence="16">
    <location>
        <begin position="30"/>
        <end position="157"/>
    </location>
</feature>
<dbReference type="Pfam" id="PF22924">
    <property type="entry name" value="ACOX_C_alpha1"/>
    <property type="match status" value="1"/>
</dbReference>
<evidence type="ECO:0000259" key="15">
    <source>
        <dbReference type="Pfam" id="PF02770"/>
    </source>
</evidence>
<dbReference type="Pfam" id="PF01756">
    <property type="entry name" value="ACOX"/>
    <property type="match status" value="1"/>
</dbReference>
<dbReference type="InterPro" id="IPR002655">
    <property type="entry name" value="Acyl-CoA_oxidase_C"/>
</dbReference>
<protein>
    <recommendedName>
        <fullName evidence="11">Acyl-coenzyme A oxidase</fullName>
    </recommendedName>
</protein>
<feature type="active site" description="Proton acceptor" evidence="12">
    <location>
        <position position="446"/>
    </location>
</feature>
<evidence type="ECO:0000259" key="16">
    <source>
        <dbReference type="Pfam" id="PF14749"/>
    </source>
</evidence>
<evidence type="ECO:0000256" key="4">
    <source>
        <dbReference type="ARBA" id="ARBA00006288"/>
    </source>
</evidence>
<dbReference type="GO" id="GO:0071949">
    <property type="term" value="F:FAD binding"/>
    <property type="evidence" value="ECO:0007669"/>
    <property type="project" value="InterPro"/>
</dbReference>
<dbReference type="GO" id="GO:0005504">
    <property type="term" value="F:fatty acid binding"/>
    <property type="evidence" value="ECO:0007669"/>
    <property type="project" value="TreeGrafter"/>
</dbReference>
<keyword evidence="5 11" id="KW-0285">Flavoprotein</keyword>
<evidence type="ECO:0000256" key="10">
    <source>
        <dbReference type="ARBA" id="ARBA00023140"/>
    </source>
</evidence>
<dbReference type="PANTHER" id="PTHR10909:SF250">
    <property type="entry name" value="PEROXISOMAL ACYL-COENZYME A OXIDASE 1"/>
    <property type="match status" value="1"/>
</dbReference>
<sequence>MLNKNKNKVQKFGKCCEDLQREREKCTFDRTELTHLLDGGPEKTRERKERESFFLSDPDLQDKVPSEYLSHKEKYEESVRKSCVLFNKIKEFQEKYNTGGSVNMFESVLGGMLGSAILKDGMPFSLHYVMFLPTLMGQANANQQSYWIGRAWNCEFIGTYAQTELGHGTFIRGLETTATYDPKTEEFVLNSPTLTSYKWWPGSLGQTANYAIVVAQLYSNGVRHGIHPFIVQIRDEETHMPLPGIKVGEIGSKLGMNSVNNGYLGFDNVRIPRMHMLMKNAQILKDGTYVKSPSDKLTYATMIFVRVALVKGVAASYLAKAVTIATRYSAVRRQSEIKPGEPEPQILDYRTQQYKLFPNIASSIAMTFSANWLWNMYNNVTSELEQGDLERLPELHAMSCCLKAVTTSDAAAAVELCRRSCGGHGYMMCSNFPSTYGMVTAAETYEGENTVLLLQTARYLVKAWHQVGSGELMPPTVKYLQNKPAAKIWENKLPCVLKAFETVAAGLIEYSAANMDRKIKSGISPEEAWNETSVQLVRCAEAHCRSFIIHTFNQMLIDTKKQLSAPLHLVLTQLCELYAVYWLLKNLGDFLMFSNLRPGDVQAVQQWQDSLLINLRPNAVGIVDSFDICDEILSSALGAYDGNVYERLFEEANKSPLNETPVNESFHKYLKPFLKSNM</sequence>
<feature type="binding site" evidence="13">
    <location>
        <position position="163"/>
    </location>
    <ligand>
        <name>FAD</name>
        <dbReference type="ChEBI" id="CHEBI:57692"/>
    </ligand>
</feature>
<evidence type="ECO:0000256" key="3">
    <source>
        <dbReference type="ARBA" id="ARBA00004846"/>
    </source>
</evidence>
<dbReference type="AlphaFoldDB" id="A0A1B6DLI0"/>
<dbReference type="SUPFAM" id="SSF47203">
    <property type="entry name" value="Acyl-CoA dehydrogenase C-terminal domain-like"/>
    <property type="match status" value="2"/>
</dbReference>
<dbReference type="FunFam" id="1.10.540.10:FF:000033">
    <property type="entry name" value="Acyl-coenzyme A oxidase"/>
    <property type="match status" value="1"/>
</dbReference>
<dbReference type="FunFam" id="2.40.110.10:FF:000003">
    <property type="entry name" value="Acyl-coenzyme A oxidase"/>
    <property type="match status" value="1"/>
</dbReference>
<evidence type="ECO:0000256" key="12">
    <source>
        <dbReference type="PIRSR" id="PIRSR000168-1"/>
    </source>
</evidence>
<evidence type="ECO:0000313" key="18">
    <source>
        <dbReference type="EMBL" id="JAS26533.1"/>
    </source>
</evidence>
<dbReference type="InterPro" id="IPR012258">
    <property type="entry name" value="Acyl-CoA_oxidase"/>
</dbReference>
<comment type="similarity">
    <text evidence="4 11">Belongs to the acyl-CoA oxidase family.</text>
</comment>
<dbReference type="Gene3D" id="1.10.540.10">
    <property type="entry name" value="Acyl-CoA dehydrogenase/oxidase, N-terminal domain"/>
    <property type="match status" value="1"/>
</dbReference>
<feature type="binding site" evidence="13">
    <location>
        <position position="202"/>
    </location>
    <ligand>
        <name>FAD</name>
        <dbReference type="ChEBI" id="CHEBI:57692"/>
    </ligand>
</feature>
<evidence type="ECO:0000256" key="9">
    <source>
        <dbReference type="ARBA" id="ARBA00023098"/>
    </source>
</evidence>
<dbReference type="Gene3D" id="2.40.110.10">
    <property type="entry name" value="Butyryl-CoA Dehydrogenase, subunit A, domain 2"/>
    <property type="match status" value="1"/>
</dbReference>
<comment type="cofactor">
    <cofactor evidence="1">
        <name>FAD</name>
        <dbReference type="ChEBI" id="CHEBI:57692"/>
    </cofactor>
</comment>
<evidence type="ECO:0000256" key="7">
    <source>
        <dbReference type="ARBA" id="ARBA00022832"/>
    </source>
</evidence>
<dbReference type="InterPro" id="IPR029320">
    <property type="entry name" value="Acyl-CoA_ox_N"/>
</dbReference>
<evidence type="ECO:0000256" key="1">
    <source>
        <dbReference type="ARBA" id="ARBA00001974"/>
    </source>
</evidence>
<name>A0A1B6DLI0_9HEMI</name>
<dbReference type="FunFam" id="1.20.140.10:FF:000013">
    <property type="entry name" value="Acyl-coenzyme A oxidase"/>
    <property type="match status" value="1"/>
</dbReference>
<evidence type="ECO:0000256" key="6">
    <source>
        <dbReference type="ARBA" id="ARBA00022827"/>
    </source>
</evidence>
<evidence type="ECO:0000256" key="8">
    <source>
        <dbReference type="ARBA" id="ARBA00023002"/>
    </source>
</evidence>
<dbReference type="Gene3D" id="1.20.140.10">
    <property type="entry name" value="Butyryl-CoA Dehydrogenase, subunit A, domain 3"/>
    <property type="match status" value="2"/>
</dbReference>
<keyword evidence="8" id="KW-0560">Oxidoreductase</keyword>
<dbReference type="InterPro" id="IPR037069">
    <property type="entry name" value="AcylCoA_DH/ox_N_sf"/>
</dbReference>
<feature type="domain" description="Acyl-CoA oxidase/dehydrogenase middle" evidence="15">
    <location>
        <begin position="160"/>
        <end position="269"/>
    </location>
</feature>